<dbReference type="Proteomes" id="UP000542342">
    <property type="component" value="Unassembled WGS sequence"/>
</dbReference>
<dbReference type="SUPFAM" id="SSF51445">
    <property type="entry name" value="(Trans)glycosidases"/>
    <property type="match status" value="1"/>
</dbReference>
<organism evidence="1 2">
    <name type="scientific">Thermogemmata fonticola</name>
    <dbReference type="NCBI Taxonomy" id="2755323"/>
    <lineage>
        <taxon>Bacteria</taxon>
        <taxon>Pseudomonadati</taxon>
        <taxon>Planctomycetota</taxon>
        <taxon>Planctomycetia</taxon>
        <taxon>Gemmatales</taxon>
        <taxon>Gemmataceae</taxon>
        <taxon>Thermogemmata</taxon>
    </lineage>
</organism>
<keyword evidence="2" id="KW-1185">Reference proteome</keyword>
<protein>
    <submittedName>
        <fullName evidence="1">Uncharacterized protein</fullName>
    </submittedName>
</protein>
<sequence length="994" mass="109821">MAGRVRRQVPRWLQRSGLGRGAVLVLLALAVAVWPVQAEQIHRHQFSGRQTAWQRGEANVRVDVLEHDISRVAFHSQPSSEHIKLVAEAGTGETAYIHWYYETPPALVTELLSATVWVKATRGGIQLRARVVFPKEPDPANPQTPLTLLLQGDTYPAERSRRWWPLKLQDVPRLLSRQLPILQARIGRTVNPQGAYIDRLILNVYTGPGPLELWIDDLDIGPVDASRQVEKGAAQMTGRGGGSRWRRARLVEQSGGQLLVDGKPFFFRAIRYTGTPLHVLRQAGFDTLWLPPDAATELLAEAEREGWLVIATLPLAPAREEAEGGPVVERAVSELSPALRRFSEADVLFYDLGGGRSRADYERVERTHQAVRAIDPRRPQGVDAWDSFAGYSALVDVVGAHRWPLFTSLELSGYRDWLAQRRELTAHRAVFWTWVQNHLPDWYLESVLEAPEPGSGEAALPLGPQPEQVRLLAYIAVACGCQGLGFWSDRFLADSHHGRDRLQALAILNCELDMLSPVLLAPRDTQRTQWLKTSHPQVQAALIRSERGLIVLPIWFGPATQYVPEQGAVAALTVVVPLVPEGADPWRITPAGVECLAHHTRKVVGGTELTLHEFDLVTPIVFTSDRLGLVAWWQDYVRKYGRLAARWAMDQAAVSYDKVRQVHEQLQALGARVRDSEELFLQSARFYAEARRHYSAELYDKAFREAQRALRPLRVLMHAHWRQAASSLDVPTASPYVVSFATLPKHWHLARAVQNARIGDNRLPSGQFELATLPPSGAPVSAMPGWSARFGTTDRVEAAAGIVPAETVRAKPASPPSRPAPLTVGLFKPSRLPPLSAGEAEPTPPVAVGRSVLRLEVRRRVEAAAPERSEPAPAPLERTFLAVDSPAVTLPPGTLVRISGAFCIPQPLTGSADGLLFYDDAAGEPLALRLHYQPHWKRFHLYRRVPADGRLALTVALTAVGVAYCDDLRIEPLLPATPPPAPAAVAEDSAVSSR</sequence>
<evidence type="ECO:0000313" key="1">
    <source>
        <dbReference type="EMBL" id="MBA2226141.1"/>
    </source>
</evidence>
<dbReference type="AlphaFoldDB" id="A0A7V8VDW4"/>
<dbReference type="Gene3D" id="3.20.20.80">
    <property type="entry name" value="Glycosidases"/>
    <property type="match status" value="1"/>
</dbReference>
<accession>A0A7V8VDW4</accession>
<reference evidence="1 2" key="1">
    <citation type="submission" date="2020-07" db="EMBL/GenBank/DDBJ databases">
        <title>Thermogemmata thermophila gen. nov., sp. nov., a novel moderate thermophilic planctomycete from a Kamchatka hot spring.</title>
        <authorList>
            <person name="Elcheninov A.G."/>
            <person name="Podosokorskaya O.A."/>
            <person name="Kovaleva O.L."/>
            <person name="Novikov A."/>
            <person name="Bonch-Osmolovskaya E.A."/>
            <person name="Toshchakov S.V."/>
            <person name="Kublanov I.V."/>
        </authorList>
    </citation>
    <scope>NUCLEOTIDE SEQUENCE [LARGE SCALE GENOMIC DNA]</scope>
    <source>
        <strain evidence="1 2">2918</strain>
    </source>
</reference>
<proteinExistence type="predicted"/>
<dbReference type="RefSeq" id="WP_194537564.1">
    <property type="nucleotide sequence ID" value="NZ_JACEFB010000004.1"/>
</dbReference>
<dbReference type="InterPro" id="IPR017853">
    <property type="entry name" value="GH"/>
</dbReference>
<evidence type="ECO:0000313" key="2">
    <source>
        <dbReference type="Proteomes" id="UP000542342"/>
    </source>
</evidence>
<gene>
    <name evidence="1" type="ORF">H0921_08205</name>
</gene>
<name>A0A7V8VDW4_9BACT</name>
<dbReference type="EMBL" id="JACEFB010000004">
    <property type="protein sequence ID" value="MBA2226141.1"/>
    <property type="molecule type" value="Genomic_DNA"/>
</dbReference>
<comment type="caution">
    <text evidence="1">The sequence shown here is derived from an EMBL/GenBank/DDBJ whole genome shotgun (WGS) entry which is preliminary data.</text>
</comment>